<protein>
    <recommendedName>
        <fullName evidence="2">HTH arsR-type domain-containing protein</fullName>
    </recommendedName>
</protein>
<dbReference type="AlphaFoldDB" id="X0UU16"/>
<gene>
    <name evidence="1" type="ORF">S01H1_38982</name>
</gene>
<proteinExistence type="predicted"/>
<sequence length="104" mass="12167">QECAFSTVPSLRRTIIESIDPRKGTSRSDLLKRSRMPKVVMHRVVEEMLLLGLIELVEPKRRVLYSVYEPAEEWRPFFHYLQAARVKTPTEPGRRQDDDQTIDG</sequence>
<dbReference type="EMBL" id="BARS01024560">
    <property type="protein sequence ID" value="GAG09344.1"/>
    <property type="molecule type" value="Genomic_DNA"/>
</dbReference>
<organism evidence="1">
    <name type="scientific">marine sediment metagenome</name>
    <dbReference type="NCBI Taxonomy" id="412755"/>
    <lineage>
        <taxon>unclassified sequences</taxon>
        <taxon>metagenomes</taxon>
        <taxon>ecological metagenomes</taxon>
    </lineage>
</organism>
<comment type="caution">
    <text evidence="1">The sequence shown here is derived from an EMBL/GenBank/DDBJ whole genome shotgun (WGS) entry which is preliminary data.</text>
</comment>
<accession>X0UU16</accession>
<feature type="non-terminal residue" evidence="1">
    <location>
        <position position="1"/>
    </location>
</feature>
<evidence type="ECO:0008006" key="2">
    <source>
        <dbReference type="Google" id="ProtNLM"/>
    </source>
</evidence>
<name>X0UU16_9ZZZZ</name>
<reference evidence="1" key="1">
    <citation type="journal article" date="2014" name="Front. Microbiol.">
        <title>High frequency of phylogenetically diverse reductive dehalogenase-homologous genes in deep subseafloor sedimentary metagenomes.</title>
        <authorList>
            <person name="Kawai M."/>
            <person name="Futagami T."/>
            <person name="Toyoda A."/>
            <person name="Takaki Y."/>
            <person name="Nishi S."/>
            <person name="Hori S."/>
            <person name="Arai W."/>
            <person name="Tsubouchi T."/>
            <person name="Morono Y."/>
            <person name="Uchiyama I."/>
            <person name="Ito T."/>
            <person name="Fujiyama A."/>
            <person name="Inagaki F."/>
            <person name="Takami H."/>
        </authorList>
    </citation>
    <scope>NUCLEOTIDE SEQUENCE</scope>
    <source>
        <strain evidence="1">Expedition CK06-06</strain>
    </source>
</reference>
<evidence type="ECO:0000313" key="1">
    <source>
        <dbReference type="EMBL" id="GAG09344.1"/>
    </source>
</evidence>